<dbReference type="AlphaFoldDB" id="A4BU67"/>
<evidence type="ECO:0000313" key="1">
    <source>
        <dbReference type="EMBL" id="EAR20741.1"/>
    </source>
</evidence>
<name>A4BU67_9GAMM</name>
<organism evidence="1 2">
    <name type="scientific">Nitrococcus mobilis Nb-231</name>
    <dbReference type="NCBI Taxonomy" id="314278"/>
    <lineage>
        <taxon>Bacteria</taxon>
        <taxon>Pseudomonadati</taxon>
        <taxon>Pseudomonadota</taxon>
        <taxon>Gammaproteobacteria</taxon>
        <taxon>Chromatiales</taxon>
        <taxon>Ectothiorhodospiraceae</taxon>
        <taxon>Nitrococcus</taxon>
    </lineage>
</organism>
<comment type="caution">
    <text evidence="1">The sequence shown here is derived from an EMBL/GenBank/DDBJ whole genome shotgun (WGS) entry which is preliminary data.</text>
</comment>
<gene>
    <name evidence="1" type="ORF">NB231_12661</name>
</gene>
<evidence type="ECO:0000313" key="2">
    <source>
        <dbReference type="Proteomes" id="UP000003374"/>
    </source>
</evidence>
<dbReference type="Proteomes" id="UP000003374">
    <property type="component" value="Unassembled WGS sequence"/>
</dbReference>
<dbReference type="EMBL" id="AAOF01000017">
    <property type="protein sequence ID" value="EAR20741.1"/>
    <property type="molecule type" value="Genomic_DNA"/>
</dbReference>
<dbReference type="STRING" id="314278.NB231_12661"/>
<dbReference type="OrthoDB" id="8482126at2"/>
<sequence length="88" mass="9524">MSNSTPEQLRFPAIDGLAVRGAFDGGALSSDFDALLLRGVDRQLGLTARLAAAMSITRWRHCSPIREIAAAVECAERGAREDTHERAE</sequence>
<keyword evidence="2" id="KW-1185">Reference proteome</keyword>
<accession>A4BU67</accession>
<proteinExistence type="predicted"/>
<protein>
    <submittedName>
        <fullName evidence="1">Uncharacterized protein</fullName>
    </submittedName>
</protein>
<dbReference type="HOGENOM" id="CLU_2465889_0_0_6"/>
<reference evidence="1 2" key="1">
    <citation type="submission" date="2006-02" db="EMBL/GenBank/DDBJ databases">
        <authorList>
            <person name="Waterbury J."/>
            <person name="Ferriera S."/>
            <person name="Johnson J."/>
            <person name="Kravitz S."/>
            <person name="Halpern A."/>
            <person name="Remington K."/>
            <person name="Beeson K."/>
            <person name="Tran B."/>
            <person name="Rogers Y.-H."/>
            <person name="Friedman R."/>
            <person name="Venter J.C."/>
        </authorList>
    </citation>
    <scope>NUCLEOTIDE SEQUENCE [LARGE SCALE GENOMIC DNA]</scope>
    <source>
        <strain evidence="1 2">Nb-231</strain>
    </source>
</reference>